<dbReference type="Gene3D" id="3.40.630.30">
    <property type="match status" value="1"/>
</dbReference>
<keyword evidence="5" id="KW-1185">Reference proteome</keyword>
<accession>A0A918NPL0</accession>
<dbReference type="PROSITE" id="PS51186">
    <property type="entry name" value="GNAT"/>
    <property type="match status" value="1"/>
</dbReference>
<dbReference type="CDD" id="cd04301">
    <property type="entry name" value="NAT_SF"/>
    <property type="match status" value="1"/>
</dbReference>
<organism evidence="4 5">
    <name type="scientific">Streptomyces minutiscleroticus</name>
    <dbReference type="NCBI Taxonomy" id="68238"/>
    <lineage>
        <taxon>Bacteria</taxon>
        <taxon>Bacillati</taxon>
        <taxon>Actinomycetota</taxon>
        <taxon>Actinomycetes</taxon>
        <taxon>Kitasatosporales</taxon>
        <taxon>Streptomycetaceae</taxon>
        <taxon>Streptomyces</taxon>
    </lineage>
</organism>
<dbReference type="SUPFAM" id="SSF55729">
    <property type="entry name" value="Acyl-CoA N-acyltransferases (Nat)"/>
    <property type="match status" value="1"/>
</dbReference>
<gene>
    <name evidence="4" type="ORF">GCM10010358_44830</name>
</gene>
<dbReference type="InterPro" id="IPR050832">
    <property type="entry name" value="Bact_Acetyltransf"/>
</dbReference>
<evidence type="ECO:0000313" key="5">
    <source>
        <dbReference type="Proteomes" id="UP000619244"/>
    </source>
</evidence>
<dbReference type="PANTHER" id="PTHR43877">
    <property type="entry name" value="AMINOALKYLPHOSPHONATE N-ACETYLTRANSFERASE-RELATED-RELATED"/>
    <property type="match status" value="1"/>
</dbReference>
<reference evidence="4" key="2">
    <citation type="submission" date="2020-09" db="EMBL/GenBank/DDBJ databases">
        <authorList>
            <person name="Sun Q."/>
            <person name="Ohkuma M."/>
        </authorList>
    </citation>
    <scope>NUCLEOTIDE SEQUENCE</scope>
    <source>
        <strain evidence="4">JCM 4790</strain>
    </source>
</reference>
<dbReference type="InterPro" id="IPR000182">
    <property type="entry name" value="GNAT_dom"/>
</dbReference>
<dbReference type="Pfam" id="PF13508">
    <property type="entry name" value="Acetyltransf_7"/>
    <property type="match status" value="1"/>
</dbReference>
<dbReference type="AlphaFoldDB" id="A0A918NPL0"/>
<evidence type="ECO:0000256" key="2">
    <source>
        <dbReference type="ARBA" id="ARBA00023315"/>
    </source>
</evidence>
<evidence type="ECO:0000256" key="1">
    <source>
        <dbReference type="ARBA" id="ARBA00022679"/>
    </source>
</evidence>
<evidence type="ECO:0000313" key="4">
    <source>
        <dbReference type="EMBL" id="GGX85639.1"/>
    </source>
</evidence>
<feature type="domain" description="N-acetyltransferase" evidence="3">
    <location>
        <begin position="18"/>
        <end position="163"/>
    </location>
</feature>
<reference evidence="4" key="1">
    <citation type="journal article" date="2014" name="Int. J. Syst. Evol. Microbiol.">
        <title>Complete genome sequence of Corynebacterium casei LMG S-19264T (=DSM 44701T), isolated from a smear-ripened cheese.</title>
        <authorList>
            <consortium name="US DOE Joint Genome Institute (JGI-PGF)"/>
            <person name="Walter F."/>
            <person name="Albersmeier A."/>
            <person name="Kalinowski J."/>
            <person name="Ruckert C."/>
        </authorList>
    </citation>
    <scope>NUCLEOTIDE SEQUENCE</scope>
    <source>
        <strain evidence="4">JCM 4790</strain>
    </source>
</reference>
<comment type="caution">
    <text evidence="4">The sequence shown here is derived from an EMBL/GenBank/DDBJ whole genome shotgun (WGS) entry which is preliminary data.</text>
</comment>
<name>A0A918NPL0_9ACTN</name>
<dbReference type="EMBL" id="BMVU01000022">
    <property type="protein sequence ID" value="GGX85639.1"/>
    <property type="molecule type" value="Genomic_DNA"/>
</dbReference>
<keyword evidence="1" id="KW-0808">Transferase</keyword>
<sequence length="163" mass="18127">MNGDGAVNGVDVVDGDGVELRRAGGPDAAGMADVWLRSFAAALPTVRRAHGDDEVREWFAEVVVVRHEAWVAVDGDAVVGLMVLDGAELEQLYLDPAWRGRGLGDRFVELAKRRGPQGLELWTFQVNGPARRFYERHGFVAVEWTDGRGNEEREPDVRYAWRP</sequence>
<keyword evidence="2" id="KW-0012">Acyltransferase</keyword>
<evidence type="ECO:0000259" key="3">
    <source>
        <dbReference type="PROSITE" id="PS51186"/>
    </source>
</evidence>
<dbReference type="PANTHER" id="PTHR43877:SF1">
    <property type="entry name" value="ACETYLTRANSFERASE"/>
    <property type="match status" value="1"/>
</dbReference>
<protein>
    <submittedName>
        <fullName evidence="4">Histone acetyltransferase</fullName>
    </submittedName>
</protein>
<dbReference type="InterPro" id="IPR016181">
    <property type="entry name" value="Acyl_CoA_acyltransferase"/>
</dbReference>
<proteinExistence type="predicted"/>
<dbReference type="Proteomes" id="UP000619244">
    <property type="component" value="Unassembled WGS sequence"/>
</dbReference>
<dbReference type="GO" id="GO:0016747">
    <property type="term" value="F:acyltransferase activity, transferring groups other than amino-acyl groups"/>
    <property type="evidence" value="ECO:0007669"/>
    <property type="project" value="InterPro"/>
</dbReference>